<dbReference type="Pfam" id="PF14534">
    <property type="entry name" value="DUF4440"/>
    <property type="match status" value="1"/>
</dbReference>
<reference evidence="2 3" key="1">
    <citation type="submission" date="2016-11" db="EMBL/GenBank/DDBJ databases">
        <authorList>
            <person name="Jaros S."/>
            <person name="Januszkiewicz K."/>
            <person name="Wedrychowicz H."/>
        </authorList>
    </citation>
    <scope>NUCLEOTIDE SEQUENCE [LARGE SCALE GENOMIC DNA]</scope>
    <source>
        <strain evidence="2 3">BPI-34</strain>
    </source>
</reference>
<dbReference type="AlphaFoldDB" id="A0A1M7NZ01"/>
<dbReference type="SUPFAM" id="SSF54427">
    <property type="entry name" value="NTF2-like"/>
    <property type="match status" value="1"/>
</dbReference>
<protein>
    <recommendedName>
        <fullName evidence="1">DUF4440 domain-containing protein</fullName>
    </recommendedName>
</protein>
<gene>
    <name evidence="2" type="ORF">SAMN04488494_0254</name>
</gene>
<organism evidence="2 3">
    <name type="scientific">Xylanibacter ruminicola</name>
    <name type="common">Prevotella ruminicola</name>
    <dbReference type="NCBI Taxonomy" id="839"/>
    <lineage>
        <taxon>Bacteria</taxon>
        <taxon>Pseudomonadati</taxon>
        <taxon>Bacteroidota</taxon>
        <taxon>Bacteroidia</taxon>
        <taxon>Bacteroidales</taxon>
        <taxon>Prevotellaceae</taxon>
        <taxon>Xylanibacter</taxon>
    </lineage>
</organism>
<name>A0A1M7NZ01_XYLRU</name>
<accession>A0A1M7NZ01</accession>
<feature type="domain" description="DUF4440" evidence="1">
    <location>
        <begin position="7"/>
        <end position="113"/>
    </location>
</feature>
<dbReference type="InterPro" id="IPR027843">
    <property type="entry name" value="DUF4440"/>
</dbReference>
<evidence type="ECO:0000313" key="2">
    <source>
        <dbReference type="EMBL" id="SHN09421.1"/>
    </source>
</evidence>
<dbReference type="Gene3D" id="3.10.450.50">
    <property type="match status" value="1"/>
</dbReference>
<evidence type="ECO:0000259" key="1">
    <source>
        <dbReference type="Pfam" id="PF14534"/>
    </source>
</evidence>
<dbReference type="Proteomes" id="UP000184280">
    <property type="component" value="Unassembled WGS sequence"/>
</dbReference>
<dbReference type="EMBL" id="FRCJ01000012">
    <property type="protein sequence ID" value="SHN09421.1"/>
    <property type="molecule type" value="Genomic_DNA"/>
</dbReference>
<sequence length="122" mass="13931">MTDKNMIEALYREMYKAMVEKDTATLNRVHADNFVLTHMTGMHQSKQEYIKAIAGGTLNYYSAEHEQMDIKVDGNHATLTGRSRVNAAVFGGGRHTWCLQLYFQLSKHDGHWLFTNAKASTY</sequence>
<proteinExistence type="predicted"/>
<dbReference type="InterPro" id="IPR032710">
    <property type="entry name" value="NTF2-like_dom_sf"/>
</dbReference>
<evidence type="ECO:0000313" key="3">
    <source>
        <dbReference type="Proteomes" id="UP000184280"/>
    </source>
</evidence>
<dbReference type="RefSeq" id="WP_073048457.1">
    <property type="nucleotide sequence ID" value="NZ_FOLF01000017.1"/>
</dbReference>